<dbReference type="SUPFAM" id="SSF53098">
    <property type="entry name" value="Ribonuclease H-like"/>
    <property type="match status" value="1"/>
</dbReference>
<evidence type="ECO:0000313" key="3">
    <source>
        <dbReference type="Proteomes" id="UP001165060"/>
    </source>
</evidence>
<keyword evidence="3" id="KW-1185">Reference proteome</keyword>
<organism evidence="2 3">
    <name type="scientific">Tetraparma gracilis</name>
    <dbReference type="NCBI Taxonomy" id="2962635"/>
    <lineage>
        <taxon>Eukaryota</taxon>
        <taxon>Sar</taxon>
        <taxon>Stramenopiles</taxon>
        <taxon>Ochrophyta</taxon>
        <taxon>Bolidophyceae</taxon>
        <taxon>Parmales</taxon>
        <taxon>Triparmaceae</taxon>
        <taxon>Tetraparma</taxon>
    </lineage>
</organism>
<feature type="domain" description="RNase H type-1" evidence="1">
    <location>
        <begin position="41"/>
        <end position="188"/>
    </location>
</feature>
<dbReference type="EMBL" id="BRYB01001983">
    <property type="protein sequence ID" value="GMI37616.1"/>
    <property type="molecule type" value="Genomic_DNA"/>
</dbReference>
<dbReference type="InterPro" id="IPR012337">
    <property type="entry name" value="RNaseH-like_sf"/>
</dbReference>
<sequence>MPALRSLYASRFPSGLPPSHLTRRGLLHFLSPAAPAAAPAAGEHRTYYFDGGSRGNPGPAACGWALYASAKPFPPPEVPAAAEAGSGGSWLGVATNNEAEYRGFLAALKHALAGPAPEAGVVIRGDSELLVRQVAGRYKCSAANLRPLCEEAKRGLEELRGRGVEVRVEHVRREFNKRADEVANDIMDAEERGEGNPYDP</sequence>
<dbReference type="Gene3D" id="3.30.420.10">
    <property type="entry name" value="Ribonuclease H-like superfamily/Ribonuclease H"/>
    <property type="match status" value="1"/>
</dbReference>
<protein>
    <recommendedName>
        <fullName evidence="1">RNase H type-1 domain-containing protein</fullName>
    </recommendedName>
</protein>
<gene>
    <name evidence="2" type="ORF">TeGR_g13640</name>
</gene>
<dbReference type="Pfam" id="PF13456">
    <property type="entry name" value="RVT_3"/>
    <property type="match status" value="1"/>
</dbReference>
<comment type="caution">
    <text evidence="2">The sequence shown here is derived from an EMBL/GenBank/DDBJ whole genome shotgun (WGS) entry which is preliminary data.</text>
</comment>
<dbReference type="CDD" id="cd09279">
    <property type="entry name" value="RNase_HI_like"/>
    <property type="match status" value="1"/>
</dbReference>
<dbReference type="PANTHER" id="PTHR46387">
    <property type="entry name" value="POLYNUCLEOTIDYL TRANSFERASE, RIBONUCLEASE H-LIKE SUPERFAMILY PROTEIN"/>
    <property type="match status" value="1"/>
</dbReference>
<reference evidence="2 3" key="1">
    <citation type="journal article" date="2023" name="Commun. Biol.">
        <title>Genome analysis of Parmales, the sister group of diatoms, reveals the evolutionary specialization of diatoms from phago-mixotrophs to photoautotrophs.</title>
        <authorList>
            <person name="Ban H."/>
            <person name="Sato S."/>
            <person name="Yoshikawa S."/>
            <person name="Yamada K."/>
            <person name="Nakamura Y."/>
            <person name="Ichinomiya M."/>
            <person name="Sato N."/>
            <person name="Blanc-Mathieu R."/>
            <person name="Endo H."/>
            <person name="Kuwata A."/>
            <person name="Ogata H."/>
        </authorList>
    </citation>
    <scope>NUCLEOTIDE SEQUENCE [LARGE SCALE GENOMIC DNA]</scope>
</reference>
<dbReference type="InterPro" id="IPR036397">
    <property type="entry name" value="RNaseH_sf"/>
</dbReference>
<name>A0ABQ6N1C6_9STRA</name>
<evidence type="ECO:0000313" key="2">
    <source>
        <dbReference type="EMBL" id="GMI37616.1"/>
    </source>
</evidence>
<dbReference type="PROSITE" id="PS50879">
    <property type="entry name" value="RNASE_H_1"/>
    <property type="match status" value="1"/>
</dbReference>
<proteinExistence type="predicted"/>
<evidence type="ECO:0000259" key="1">
    <source>
        <dbReference type="PROSITE" id="PS50879"/>
    </source>
</evidence>
<dbReference type="PANTHER" id="PTHR46387:SF2">
    <property type="entry name" value="RIBONUCLEASE HI"/>
    <property type="match status" value="1"/>
</dbReference>
<dbReference type="Proteomes" id="UP001165060">
    <property type="component" value="Unassembled WGS sequence"/>
</dbReference>
<accession>A0ABQ6N1C6</accession>
<dbReference type="InterPro" id="IPR002156">
    <property type="entry name" value="RNaseH_domain"/>
</dbReference>